<dbReference type="GO" id="GO:0016491">
    <property type="term" value="F:oxidoreductase activity"/>
    <property type="evidence" value="ECO:0007669"/>
    <property type="project" value="UniProtKB-KW"/>
</dbReference>
<evidence type="ECO:0000256" key="1">
    <source>
        <dbReference type="ARBA" id="ARBA00006484"/>
    </source>
</evidence>
<keyword evidence="2" id="KW-0560">Oxidoreductase</keyword>
<comment type="caution">
    <text evidence="3">The sequence shown here is derived from an EMBL/GenBank/DDBJ whole genome shotgun (WGS) entry which is preliminary data.</text>
</comment>
<keyword evidence="4" id="KW-1185">Reference proteome</keyword>
<reference evidence="3" key="1">
    <citation type="submission" date="2023-06" db="EMBL/GenBank/DDBJ databases">
        <title>Multi-omics analyses reveal the molecular pathogenesis toolkit of Lasiodiplodia hormozganensis, a cross-kingdom pathogen.</title>
        <authorList>
            <person name="Felix C."/>
            <person name="Meneses R."/>
            <person name="Goncalves M.F.M."/>
            <person name="Tilleman L."/>
            <person name="Duarte A.S."/>
            <person name="Jorrin-Novo J.V."/>
            <person name="Van De Peer Y."/>
            <person name="Deforce D."/>
            <person name="Van Nieuwerburgh F."/>
            <person name="Esteves A.C."/>
            <person name="Alves A."/>
        </authorList>
    </citation>
    <scope>NUCLEOTIDE SEQUENCE</scope>
    <source>
        <strain evidence="3">CBS 339.90</strain>
    </source>
</reference>
<protein>
    <submittedName>
        <fullName evidence="3">Retinol dehydrogenase 14</fullName>
    </submittedName>
</protein>
<dbReference type="PANTHER" id="PTHR24320:SF283">
    <property type="entry name" value="RETINOL DEHYDROGENASE 11"/>
    <property type="match status" value="1"/>
</dbReference>
<sequence>MAPPYGFHTTATEVAADLASNIRGKTVLTTGVTPNSLGSHFVETIAAHAPALLILASRTQDTIDATTAAIHAKHPAVPVRGVVVDLSALASVRRAADEVVKMQQDEGIVIDVLMLNAGIMACPYGTTADGFERQFGTNHLGHFVFANRIIPGMLGGKSKQPRVVAVSSEGHQLGPVRWADPGFRGGESYDKWRSYGQAKTANCLYAWALADKLGAKGVLAFSLHPGAIMTNLGRHIDIEGDDWSELISVFDSNGNPQGSKEYWEKTPFKTLDEGTSTHVVAAFGNGLEKDNGKFLRDAQIASFDMVGPWARNSYDAERLWKMSEEMVGEKFNF</sequence>
<dbReference type="Gene3D" id="3.40.50.720">
    <property type="entry name" value="NAD(P)-binding Rossmann-like Domain"/>
    <property type="match status" value="1"/>
</dbReference>
<dbReference type="Proteomes" id="UP001175001">
    <property type="component" value="Unassembled WGS sequence"/>
</dbReference>
<dbReference type="SUPFAM" id="SSF51735">
    <property type="entry name" value="NAD(P)-binding Rossmann-fold domains"/>
    <property type="match status" value="1"/>
</dbReference>
<organism evidence="3 4">
    <name type="scientific">Lasiodiplodia hormozganensis</name>
    <dbReference type="NCBI Taxonomy" id="869390"/>
    <lineage>
        <taxon>Eukaryota</taxon>
        <taxon>Fungi</taxon>
        <taxon>Dikarya</taxon>
        <taxon>Ascomycota</taxon>
        <taxon>Pezizomycotina</taxon>
        <taxon>Dothideomycetes</taxon>
        <taxon>Dothideomycetes incertae sedis</taxon>
        <taxon>Botryosphaeriales</taxon>
        <taxon>Botryosphaeriaceae</taxon>
        <taxon>Lasiodiplodia</taxon>
    </lineage>
</organism>
<accession>A0AA39YWV9</accession>
<dbReference type="Pfam" id="PF00106">
    <property type="entry name" value="adh_short"/>
    <property type="match status" value="1"/>
</dbReference>
<dbReference type="InterPro" id="IPR036291">
    <property type="entry name" value="NAD(P)-bd_dom_sf"/>
</dbReference>
<name>A0AA39YWV9_9PEZI</name>
<dbReference type="EMBL" id="JAUJDW010000013">
    <property type="protein sequence ID" value="KAK0659531.1"/>
    <property type="molecule type" value="Genomic_DNA"/>
</dbReference>
<gene>
    <name evidence="3" type="primary">RDH14</name>
    <name evidence="3" type="ORF">DIS24_g3806</name>
</gene>
<dbReference type="AlphaFoldDB" id="A0AA39YWV9"/>
<comment type="similarity">
    <text evidence="1">Belongs to the short-chain dehydrogenases/reductases (SDR) family.</text>
</comment>
<evidence type="ECO:0000313" key="4">
    <source>
        <dbReference type="Proteomes" id="UP001175001"/>
    </source>
</evidence>
<dbReference type="InterPro" id="IPR002347">
    <property type="entry name" value="SDR_fam"/>
</dbReference>
<proteinExistence type="inferred from homology"/>
<dbReference type="PANTHER" id="PTHR24320">
    <property type="entry name" value="RETINOL DEHYDROGENASE"/>
    <property type="match status" value="1"/>
</dbReference>
<evidence type="ECO:0000313" key="3">
    <source>
        <dbReference type="EMBL" id="KAK0659531.1"/>
    </source>
</evidence>
<evidence type="ECO:0000256" key="2">
    <source>
        <dbReference type="ARBA" id="ARBA00023002"/>
    </source>
</evidence>